<dbReference type="PANTHER" id="PTHR32154">
    <property type="entry name" value="PYRUVATE-FLAVODOXIN OXIDOREDUCTASE-RELATED"/>
    <property type="match status" value="1"/>
</dbReference>
<evidence type="ECO:0000259" key="3">
    <source>
        <dbReference type="Pfam" id="PF17147"/>
    </source>
</evidence>
<feature type="domain" description="Pyruvate flavodoxin/ferredoxin oxidoreductase pyrimidine binding" evidence="2">
    <location>
        <begin position="26"/>
        <end position="252"/>
    </location>
</feature>
<evidence type="ECO:0000313" key="5">
    <source>
        <dbReference type="Proteomes" id="UP000502260"/>
    </source>
</evidence>
<keyword evidence="5" id="KW-1185">Reference proteome</keyword>
<dbReference type="EMBL" id="AP022853">
    <property type="protein sequence ID" value="BCB25734.1"/>
    <property type="molecule type" value="Genomic_DNA"/>
</dbReference>
<evidence type="ECO:0000313" key="4">
    <source>
        <dbReference type="EMBL" id="BCB25734.1"/>
    </source>
</evidence>
<dbReference type="Pfam" id="PF17147">
    <property type="entry name" value="PFOR_II"/>
    <property type="match status" value="1"/>
</dbReference>
<evidence type="ECO:0000259" key="2">
    <source>
        <dbReference type="Pfam" id="PF01855"/>
    </source>
</evidence>
<dbReference type="GO" id="GO:0006979">
    <property type="term" value="P:response to oxidative stress"/>
    <property type="evidence" value="ECO:0007669"/>
    <property type="project" value="TreeGrafter"/>
</dbReference>
<dbReference type="PANTHER" id="PTHR32154:SF14">
    <property type="entry name" value="2-OXOGLUTARATE SYNTHASE SUBUNIT KORA"/>
    <property type="match status" value="1"/>
</dbReference>
<name>A0A6F8V7U4_9PROT</name>
<organism evidence="4 5">
    <name type="scientific">Sulfurimicrobium lacus</name>
    <dbReference type="NCBI Taxonomy" id="2715678"/>
    <lineage>
        <taxon>Bacteria</taxon>
        <taxon>Pseudomonadati</taxon>
        <taxon>Pseudomonadota</taxon>
        <taxon>Betaproteobacteria</taxon>
        <taxon>Nitrosomonadales</taxon>
        <taxon>Sulfuricellaceae</taxon>
        <taxon>Sulfurimicrobium</taxon>
    </lineage>
</organism>
<dbReference type="InterPro" id="IPR029061">
    <property type="entry name" value="THDP-binding"/>
</dbReference>
<dbReference type="SUPFAM" id="SSF52922">
    <property type="entry name" value="TK C-terminal domain-like"/>
    <property type="match status" value="1"/>
</dbReference>
<dbReference type="Gene3D" id="3.40.50.970">
    <property type="match status" value="1"/>
</dbReference>
<dbReference type="Proteomes" id="UP000502260">
    <property type="component" value="Chromosome"/>
</dbReference>
<gene>
    <name evidence="4" type="ORF">SKTS_06200</name>
</gene>
<dbReference type="RefSeq" id="WP_173060228.1">
    <property type="nucleotide sequence ID" value="NZ_AP022853.1"/>
</dbReference>
<dbReference type="KEGG" id="slac:SKTS_06200"/>
<dbReference type="InterPro" id="IPR033412">
    <property type="entry name" value="PFOR_II"/>
</dbReference>
<dbReference type="GO" id="GO:0016491">
    <property type="term" value="F:oxidoreductase activity"/>
    <property type="evidence" value="ECO:0007669"/>
    <property type="project" value="UniProtKB-KW"/>
</dbReference>
<dbReference type="Pfam" id="PF01855">
    <property type="entry name" value="POR_N"/>
    <property type="match status" value="1"/>
</dbReference>
<dbReference type="CDD" id="cd07034">
    <property type="entry name" value="TPP_PYR_PFOR_IOR-alpha_like"/>
    <property type="match status" value="1"/>
</dbReference>
<accession>A0A6F8V7U4</accession>
<dbReference type="AlphaFoldDB" id="A0A6F8V7U4"/>
<reference evidence="5" key="1">
    <citation type="submission" date="2020-03" db="EMBL/GenBank/DDBJ databases">
        <title>Complete genome sequence of sulfur-oxidizing bacterium skT11.</title>
        <authorList>
            <person name="Kanda M."/>
            <person name="Kojima H."/>
            <person name="Fukui M."/>
        </authorList>
    </citation>
    <scope>NUCLEOTIDE SEQUENCE [LARGE SCALE GENOMIC DNA]</scope>
    <source>
        <strain evidence="5">skT11</strain>
    </source>
</reference>
<dbReference type="InterPro" id="IPR050722">
    <property type="entry name" value="Pyruvate:ferred/Flavod_OxRd"/>
</dbReference>
<proteinExistence type="predicted"/>
<dbReference type="InterPro" id="IPR009014">
    <property type="entry name" value="Transketo_C/PFOR_II"/>
</dbReference>
<protein>
    <submittedName>
        <fullName evidence="4">2-oxoglutarate ferredoxin oxidoreductase subunit alpha</fullName>
    </submittedName>
</protein>
<dbReference type="SUPFAM" id="SSF52518">
    <property type="entry name" value="Thiamin diphosphate-binding fold (THDP-binding)"/>
    <property type="match status" value="1"/>
</dbReference>
<dbReference type="Gene3D" id="3.40.50.920">
    <property type="match status" value="1"/>
</dbReference>
<dbReference type="InterPro" id="IPR002880">
    <property type="entry name" value="Pyrv_Fd/Flavodoxin_OxRdtase_N"/>
</dbReference>
<dbReference type="NCBIfam" id="NF006412">
    <property type="entry name" value="PRK08659.1"/>
    <property type="match status" value="1"/>
</dbReference>
<dbReference type="FunFam" id="3.40.50.970:FF:000022">
    <property type="entry name" value="2-oxoglutarate ferredoxin oxidoreductase alpha subunit"/>
    <property type="match status" value="1"/>
</dbReference>
<keyword evidence="1" id="KW-0560">Oxidoreductase</keyword>
<sequence length="388" mass="41759">MNFVSADPRGVDAGPHFMDGDHALAEGALAAGCRFFAGYPITPSTEAAERFAERAPEVGALFIQMEDELASIAALIGAAWGGKKVMTVTCGPGFSLMVENIGLAVMTETPLVIANVQRGGPSTGLPTLTAQQDMMQAKWGPHGDNAIIALSPDSPQECFDLAIEAFNLSEFYRVPVIILTDETVGHMHEKVVIPPADQIQVVPRNNYSGPKEDFRPYKFDGQGGHPMTQAGDGYNFHITGLVHDERGYPVMTPEQGKTVVTHLMEKINGNADKIVRLAEDQVDGADVVVVSYGITSRIAVKAIQDARNEGIKVGSLRLITIWPFCETRIRELAGKVKAIVVPEINYGQMVLEVERCAAGKCEVISVNHCGGAVHDPEVILDAIRKASK</sequence>
<evidence type="ECO:0000256" key="1">
    <source>
        <dbReference type="ARBA" id="ARBA00023002"/>
    </source>
</evidence>
<feature type="domain" description="Pyruvate:ferredoxin oxidoreductase core" evidence="3">
    <location>
        <begin position="285"/>
        <end position="377"/>
    </location>
</feature>